<dbReference type="Proteomes" id="UP000297245">
    <property type="component" value="Unassembled WGS sequence"/>
</dbReference>
<sequence length="242" mass="27012">MSLSSLFFLSFSLAPASSVDTTHSPEVLPNESLLSKYGSQHDLSYTEILSCAHLPYLKDASRTFDIAILGFPFDTTTSYRPSSEARDFTVVLPPNFGGGILDGKLILASLELVFWTAEMWVAGAGYYEVFVQFEVNHGHLSLRWTMQKHWTRWKQLTTHSDTLLNRSAPGGRTAAYNIRTAFMAEVGNEHPRIVTLGGDHTTMTILPILRSPRSMDLSLSFTLPLAQCFWPAKHWAKGIAKE</sequence>
<feature type="chain" id="PRO_5020237762" description="Arginase/deacetylase" evidence="1">
    <location>
        <begin position="19"/>
        <end position="242"/>
    </location>
</feature>
<organism evidence="2 3">
    <name type="scientific">Dendrothele bispora (strain CBS 962.96)</name>
    <dbReference type="NCBI Taxonomy" id="1314807"/>
    <lineage>
        <taxon>Eukaryota</taxon>
        <taxon>Fungi</taxon>
        <taxon>Dikarya</taxon>
        <taxon>Basidiomycota</taxon>
        <taxon>Agaricomycotina</taxon>
        <taxon>Agaricomycetes</taxon>
        <taxon>Agaricomycetidae</taxon>
        <taxon>Agaricales</taxon>
        <taxon>Agaricales incertae sedis</taxon>
        <taxon>Dendrothele</taxon>
    </lineage>
</organism>
<gene>
    <name evidence="2" type="ORF">K435DRAFT_794011</name>
</gene>
<dbReference type="InterPro" id="IPR023696">
    <property type="entry name" value="Ureohydrolase_dom_sf"/>
</dbReference>
<keyword evidence="3" id="KW-1185">Reference proteome</keyword>
<accession>A0A4V4HGY9</accession>
<feature type="signal peptide" evidence="1">
    <location>
        <begin position="1"/>
        <end position="18"/>
    </location>
</feature>
<dbReference type="AlphaFoldDB" id="A0A4V4HGY9"/>
<keyword evidence="1" id="KW-0732">Signal</keyword>
<proteinExistence type="predicted"/>
<dbReference type="OrthoDB" id="288726at2759"/>
<dbReference type="EMBL" id="ML179101">
    <property type="protein sequence ID" value="THV00676.1"/>
    <property type="molecule type" value="Genomic_DNA"/>
</dbReference>
<evidence type="ECO:0008006" key="4">
    <source>
        <dbReference type="Google" id="ProtNLM"/>
    </source>
</evidence>
<dbReference type="SUPFAM" id="SSF52768">
    <property type="entry name" value="Arginase/deacetylase"/>
    <property type="match status" value="1"/>
</dbReference>
<dbReference type="Gene3D" id="3.40.800.10">
    <property type="entry name" value="Ureohydrolase domain"/>
    <property type="match status" value="1"/>
</dbReference>
<name>A0A4V4HGY9_DENBC</name>
<reference evidence="2 3" key="1">
    <citation type="journal article" date="2019" name="Nat. Ecol. Evol.">
        <title>Megaphylogeny resolves global patterns of mushroom evolution.</title>
        <authorList>
            <person name="Varga T."/>
            <person name="Krizsan K."/>
            <person name="Foldi C."/>
            <person name="Dima B."/>
            <person name="Sanchez-Garcia M."/>
            <person name="Sanchez-Ramirez S."/>
            <person name="Szollosi G.J."/>
            <person name="Szarkandi J.G."/>
            <person name="Papp V."/>
            <person name="Albert L."/>
            <person name="Andreopoulos W."/>
            <person name="Angelini C."/>
            <person name="Antonin V."/>
            <person name="Barry K.W."/>
            <person name="Bougher N.L."/>
            <person name="Buchanan P."/>
            <person name="Buyck B."/>
            <person name="Bense V."/>
            <person name="Catcheside P."/>
            <person name="Chovatia M."/>
            <person name="Cooper J."/>
            <person name="Damon W."/>
            <person name="Desjardin D."/>
            <person name="Finy P."/>
            <person name="Geml J."/>
            <person name="Haridas S."/>
            <person name="Hughes K."/>
            <person name="Justo A."/>
            <person name="Karasinski D."/>
            <person name="Kautmanova I."/>
            <person name="Kiss B."/>
            <person name="Kocsube S."/>
            <person name="Kotiranta H."/>
            <person name="LaButti K.M."/>
            <person name="Lechner B.E."/>
            <person name="Liimatainen K."/>
            <person name="Lipzen A."/>
            <person name="Lukacs Z."/>
            <person name="Mihaltcheva S."/>
            <person name="Morgado L.N."/>
            <person name="Niskanen T."/>
            <person name="Noordeloos M.E."/>
            <person name="Ohm R.A."/>
            <person name="Ortiz-Santana B."/>
            <person name="Ovrebo C."/>
            <person name="Racz N."/>
            <person name="Riley R."/>
            <person name="Savchenko A."/>
            <person name="Shiryaev A."/>
            <person name="Soop K."/>
            <person name="Spirin V."/>
            <person name="Szebenyi C."/>
            <person name="Tomsovsky M."/>
            <person name="Tulloss R.E."/>
            <person name="Uehling J."/>
            <person name="Grigoriev I.V."/>
            <person name="Vagvolgyi C."/>
            <person name="Papp T."/>
            <person name="Martin F.M."/>
            <person name="Miettinen O."/>
            <person name="Hibbett D.S."/>
            <person name="Nagy L.G."/>
        </authorList>
    </citation>
    <scope>NUCLEOTIDE SEQUENCE [LARGE SCALE GENOMIC DNA]</scope>
    <source>
        <strain evidence="2 3">CBS 962.96</strain>
    </source>
</reference>
<evidence type="ECO:0000256" key="1">
    <source>
        <dbReference type="SAM" id="SignalP"/>
    </source>
</evidence>
<evidence type="ECO:0000313" key="3">
    <source>
        <dbReference type="Proteomes" id="UP000297245"/>
    </source>
</evidence>
<protein>
    <recommendedName>
        <fullName evidence="4">Arginase/deacetylase</fullName>
    </recommendedName>
</protein>
<evidence type="ECO:0000313" key="2">
    <source>
        <dbReference type="EMBL" id="THV00676.1"/>
    </source>
</evidence>